<feature type="domain" description="DUF6906" evidence="1">
    <location>
        <begin position="1"/>
        <end position="48"/>
    </location>
</feature>
<gene>
    <name evidence="2" type="ORF">ACFSJH_11640</name>
</gene>
<evidence type="ECO:0000259" key="1">
    <source>
        <dbReference type="Pfam" id="PF21847"/>
    </source>
</evidence>
<dbReference type="RefSeq" id="WP_377772475.1">
    <property type="nucleotide sequence ID" value="NZ_JBHUHO010000030.1"/>
</dbReference>
<evidence type="ECO:0000313" key="3">
    <source>
        <dbReference type="Proteomes" id="UP001597362"/>
    </source>
</evidence>
<dbReference type="EMBL" id="JBHUHO010000030">
    <property type="protein sequence ID" value="MFD2116374.1"/>
    <property type="molecule type" value="Genomic_DNA"/>
</dbReference>
<dbReference type="Proteomes" id="UP001597362">
    <property type="component" value="Unassembled WGS sequence"/>
</dbReference>
<accession>A0ABW4YLQ0</accession>
<proteinExistence type="predicted"/>
<organism evidence="2 3">
    <name type="scientific">Paenibacillus yanchengensis</name>
    <dbReference type="NCBI Taxonomy" id="2035833"/>
    <lineage>
        <taxon>Bacteria</taxon>
        <taxon>Bacillati</taxon>
        <taxon>Bacillota</taxon>
        <taxon>Bacilli</taxon>
        <taxon>Bacillales</taxon>
        <taxon>Paenibacillaceae</taxon>
        <taxon>Paenibacillus</taxon>
    </lineage>
</organism>
<dbReference type="InterPro" id="IPR054201">
    <property type="entry name" value="DUF6906"/>
</dbReference>
<dbReference type="Pfam" id="PF21847">
    <property type="entry name" value="DUF6906"/>
    <property type="match status" value="1"/>
</dbReference>
<name>A0ABW4YLQ0_9BACL</name>
<reference evidence="3" key="1">
    <citation type="journal article" date="2019" name="Int. J. Syst. Evol. Microbiol.">
        <title>The Global Catalogue of Microorganisms (GCM) 10K type strain sequencing project: providing services to taxonomists for standard genome sequencing and annotation.</title>
        <authorList>
            <consortium name="The Broad Institute Genomics Platform"/>
            <consortium name="The Broad Institute Genome Sequencing Center for Infectious Disease"/>
            <person name="Wu L."/>
            <person name="Ma J."/>
        </authorList>
    </citation>
    <scope>NUCLEOTIDE SEQUENCE [LARGE SCALE GENOMIC DNA]</scope>
    <source>
        <strain evidence="3">GH52</strain>
    </source>
</reference>
<evidence type="ECO:0000313" key="2">
    <source>
        <dbReference type="EMBL" id="MFD2116374.1"/>
    </source>
</evidence>
<sequence length="50" mass="5858">MKKGKRPTRRQKQLIHMAGLNAENWLVVKSLPTHLHLVHRYTTTTKIIVI</sequence>
<protein>
    <submittedName>
        <fullName evidence="2">DUF6906 family protein</fullName>
    </submittedName>
</protein>
<keyword evidence="3" id="KW-1185">Reference proteome</keyword>
<comment type="caution">
    <text evidence="2">The sequence shown here is derived from an EMBL/GenBank/DDBJ whole genome shotgun (WGS) entry which is preliminary data.</text>
</comment>